<comment type="caution">
    <text evidence="2">The sequence shown here is derived from an EMBL/GenBank/DDBJ whole genome shotgun (WGS) entry which is preliminary data.</text>
</comment>
<dbReference type="EMBL" id="JADKFW010000021">
    <property type="protein sequence ID" value="MBK9719734.1"/>
    <property type="molecule type" value="Genomic_DNA"/>
</dbReference>
<dbReference type="Gene3D" id="3.40.50.1110">
    <property type="entry name" value="SGNH hydrolase"/>
    <property type="match status" value="1"/>
</dbReference>
<accession>A0A9D7SEM0</accession>
<dbReference type="InterPro" id="IPR036514">
    <property type="entry name" value="SGNH_hydro_sf"/>
</dbReference>
<protein>
    <submittedName>
        <fullName evidence="2">SGNH/GDSL hydrolase family protein</fullName>
    </submittedName>
</protein>
<proteinExistence type="predicted"/>
<organism evidence="2 3">
    <name type="scientific">Candidatus Defluviibacterium haderslevense</name>
    <dbReference type="NCBI Taxonomy" id="2981993"/>
    <lineage>
        <taxon>Bacteria</taxon>
        <taxon>Pseudomonadati</taxon>
        <taxon>Bacteroidota</taxon>
        <taxon>Saprospiria</taxon>
        <taxon>Saprospirales</taxon>
        <taxon>Saprospiraceae</taxon>
        <taxon>Candidatus Defluviibacterium</taxon>
    </lineage>
</organism>
<dbReference type="GO" id="GO:0016788">
    <property type="term" value="F:hydrolase activity, acting on ester bonds"/>
    <property type="evidence" value="ECO:0007669"/>
    <property type="project" value="UniProtKB-ARBA"/>
</dbReference>
<gene>
    <name evidence="2" type="ORF">IPO85_19900</name>
</gene>
<reference evidence="2 3" key="1">
    <citation type="submission" date="2020-10" db="EMBL/GenBank/DDBJ databases">
        <title>Connecting structure to function with the recovery of over 1000 high-quality activated sludge metagenome-assembled genomes encoding full-length rRNA genes using long-read sequencing.</title>
        <authorList>
            <person name="Singleton C.M."/>
            <person name="Petriglieri F."/>
            <person name="Kristensen J.M."/>
            <person name="Kirkegaard R.H."/>
            <person name="Michaelsen T.Y."/>
            <person name="Andersen M.H."/>
            <person name="Karst S.M."/>
            <person name="Dueholm M.S."/>
            <person name="Nielsen P.H."/>
            <person name="Albertsen M."/>
        </authorList>
    </citation>
    <scope>NUCLEOTIDE SEQUENCE [LARGE SCALE GENOMIC DNA]</scope>
    <source>
        <strain evidence="2">Ribe_18-Q3-R11-54_BAT3C.373</strain>
    </source>
</reference>
<name>A0A9D7SEM0_9BACT</name>
<evidence type="ECO:0000256" key="1">
    <source>
        <dbReference type="SAM" id="SignalP"/>
    </source>
</evidence>
<feature type="signal peptide" evidence="1">
    <location>
        <begin position="1"/>
        <end position="27"/>
    </location>
</feature>
<feature type="chain" id="PRO_5038757889" evidence="1">
    <location>
        <begin position="28"/>
        <end position="225"/>
    </location>
</feature>
<dbReference type="Proteomes" id="UP000808349">
    <property type="component" value="Unassembled WGS sequence"/>
</dbReference>
<keyword evidence="1" id="KW-0732">Signal</keyword>
<keyword evidence="2" id="KW-0378">Hydrolase</keyword>
<sequence>MKNLCQYSLSRIRIIASLIILSITTEACEKTEPAFQPPIVIVNPSDSTKSILFVGNSLTYYNDLPGLVSKLGKDSGIVIKTEMVAYPNYALEDHWNDGQIQTLIATKKYDFVVVQQGPSSQAEGREILLDYGARIKNLCIPHNTKLAFFMVWPTFANFQTFDGVIKNYTDAAVTTNSLLCPVGTAWKEHFLATGDYSYYGPDKFHPSQKGSENAALIIFKTLIKK</sequence>
<dbReference type="SUPFAM" id="SSF52266">
    <property type="entry name" value="SGNH hydrolase"/>
    <property type="match status" value="1"/>
</dbReference>
<evidence type="ECO:0000313" key="3">
    <source>
        <dbReference type="Proteomes" id="UP000808349"/>
    </source>
</evidence>
<dbReference type="AlphaFoldDB" id="A0A9D7SEM0"/>
<evidence type="ECO:0000313" key="2">
    <source>
        <dbReference type="EMBL" id="MBK9719734.1"/>
    </source>
</evidence>